<evidence type="ECO:0000313" key="4">
    <source>
        <dbReference type="Proteomes" id="UP001151760"/>
    </source>
</evidence>
<accession>A0ABQ5B028</accession>
<proteinExistence type="predicted"/>
<evidence type="ECO:0000313" key="3">
    <source>
        <dbReference type="EMBL" id="GJT07047.1"/>
    </source>
</evidence>
<evidence type="ECO:0000256" key="1">
    <source>
        <dbReference type="SAM" id="MobiDB-lite"/>
    </source>
</evidence>
<dbReference type="SUPFAM" id="SSF55658">
    <property type="entry name" value="L9 N-domain-like"/>
    <property type="match status" value="1"/>
</dbReference>
<dbReference type="InterPro" id="IPR011320">
    <property type="entry name" value="RNase_H1_N"/>
</dbReference>
<dbReference type="EMBL" id="BQNB010012719">
    <property type="protein sequence ID" value="GJT07047.1"/>
    <property type="molecule type" value="Genomic_DNA"/>
</dbReference>
<feature type="region of interest" description="Disordered" evidence="1">
    <location>
        <begin position="1"/>
        <end position="24"/>
    </location>
</feature>
<evidence type="ECO:0000259" key="2">
    <source>
        <dbReference type="Pfam" id="PF01693"/>
    </source>
</evidence>
<reference evidence="3" key="2">
    <citation type="submission" date="2022-01" db="EMBL/GenBank/DDBJ databases">
        <authorList>
            <person name="Yamashiro T."/>
            <person name="Shiraishi A."/>
            <person name="Satake H."/>
            <person name="Nakayama K."/>
        </authorList>
    </citation>
    <scope>NUCLEOTIDE SEQUENCE</scope>
</reference>
<dbReference type="InterPro" id="IPR009027">
    <property type="entry name" value="Ribosomal_bL9/RNase_H1_N"/>
</dbReference>
<feature type="region of interest" description="Disordered" evidence="1">
    <location>
        <begin position="420"/>
        <end position="443"/>
    </location>
</feature>
<feature type="compositionally biased region" description="Polar residues" evidence="1">
    <location>
        <begin position="7"/>
        <end position="24"/>
    </location>
</feature>
<dbReference type="Proteomes" id="UP001151760">
    <property type="component" value="Unassembled WGS sequence"/>
</dbReference>
<comment type="caution">
    <text evidence="3">The sequence shown here is derived from an EMBL/GenBank/DDBJ whole genome shotgun (WGS) entry which is preliminary data.</text>
</comment>
<keyword evidence="4" id="KW-1185">Reference proteome</keyword>
<gene>
    <name evidence="3" type="ORF">Tco_0841509</name>
</gene>
<sequence length="443" mass="50596">MRPHLSLESTSPVQTASGKDSTNPLKAEVLLKSLDNTDLGSSNLNSKLAYANPFAFGKSKMTSLGTNTLVQEPAFKPDYLQAAKSKQERFYVIYKGPRAGIYTNWGEVHKICQEDRSTNKKFSNIEQAQMEFHIHGEHGEKTKINPVLLRPKINPKIDRKWEEHRDHRIKISEEPIGLEPIVYHQEFVQLWNKARAACQEDFIHERFYTTDKPSKSLYNFVEGADSRLVYQAFRAGLVNNIYPSNNLLEIKDFPKAINETIKHFRKKVLKAQDKPIYIKIVSSVPDWDHEENYSPYHFMEIGLAKPNTELQFSKVMTDVLANPFLDAVQKIRNQGLKRIAELILQTITEGNKKVNYADSHCIIISHKNSTEEDINLLNQFGLPFLKNTIEAKGTTKEAYCRQARQLFEEHSCTYCIESKDKEAGPSTSPIMAVPTTEDESSSD</sequence>
<name>A0ABQ5B028_9ASTR</name>
<feature type="domain" description="Ribonuclease H1 N-terminal" evidence="2">
    <location>
        <begin position="89"/>
        <end position="129"/>
    </location>
</feature>
<protein>
    <submittedName>
        <fullName evidence="3">TPA: Orf y</fullName>
    </submittedName>
</protein>
<dbReference type="Pfam" id="PF01693">
    <property type="entry name" value="Cauli_VI"/>
    <property type="match status" value="1"/>
</dbReference>
<reference evidence="3" key="1">
    <citation type="journal article" date="2022" name="Int. J. Mol. Sci.">
        <title>Draft Genome of Tanacetum Coccineum: Genomic Comparison of Closely Related Tanacetum-Family Plants.</title>
        <authorList>
            <person name="Yamashiro T."/>
            <person name="Shiraishi A."/>
            <person name="Nakayama K."/>
            <person name="Satake H."/>
        </authorList>
    </citation>
    <scope>NUCLEOTIDE SEQUENCE</scope>
</reference>
<organism evidence="3 4">
    <name type="scientific">Tanacetum coccineum</name>
    <dbReference type="NCBI Taxonomy" id="301880"/>
    <lineage>
        <taxon>Eukaryota</taxon>
        <taxon>Viridiplantae</taxon>
        <taxon>Streptophyta</taxon>
        <taxon>Embryophyta</taxon>
        <taxon>Tracheophyta</taxon>
        <taxon>Spermatophyta</taxon>
        <taxon>Magnoliopsida</taxon>
        <taxon>eudicotyledons</taxon>
        <taxon>Gunneridae</taxon>
        <taxon>Pentapetalae</taxon>
        <taxon>asterids</taxon>
        <taxon>campanulids</taxon>
        <taxon>Asterales</taxon>
        <taxon>Asteraceae</taxon>
        <taxon>Asteroideae</taxon>
        <taxon>Anthemideae</taxon>
        <taxon>Anthemidinae</taxon>
        <taxon>Tanacetum</taxon>
    </lineage>
</organism>